<feature type="coiled-coil region" evidence="1">
    <location>
        <begin position="556"/>
        <end position="597"/>
    </location>
</feature>
<feature type="compositionally biased region" description="Basic and acidic residues" evidence="2">
    <location>
        <begin position="285"/>
        <end position="300"/>
    </location>
</feature>
<evidence type="ECO:0000313" key="3">
    <source>
        <dbReference type="Proteomes" id="UP000887565"/>
    </source>
</evidence>
<keyword evidence="3" id="KW-1185">Reference proteome</keyword>
<name>A0A915HLR1_ROMCU</name>
<evidence type="ECO:0000256" key="1">
    <source>
        <dbReference type="SAM" id="Coils"/>
    </source>
</evidence>
<sequence>MEFKAVLPVTNIPVTNMRETSSLRVQWKRHDGSEYVSHQWSLSHHIKRSKSQSGVKDHECQLCSFTCDNLADFAVHLDTSGHKMKVEREIFIASRKFSPPEQPPPNSRRSNPLLSNVIFPPSISDMSWMTRPRHNANYPCILPPSSRKRHFPLNYQQFPSQPFSVRQRSNSFLTDTEAARSLHQYAHSNPGFPPYKWIPPSASQGQPNTSGQFNCNLIAPNSTFKSGSMALGKKKKKNFGKKRVTNPMRGLISQTTPLFNVKNVRIAEPDSTTGVNLNAAPENGSGREREKGNASKDVAPKKPSGNAKKKSKVDKFSSSAMKSRQKMIEESISRRLLTQRLKKYQVETPGAATTVVNKVTNDQKTQENKDNVAYRTVVETNGTVNIVPNRKTSSQLNYVKEINNTEQNRQCFLSTDVSSSGKDASSIENAEKFEENINEIKAEDESFHALDFMTENCETLSQAAITTDTQGSNTPTINERCTIPSATCQISIVKNEIILSDEEENACTSSSLAYHLQPAELLSPAKKVDEPTVNSNQEDYQHSQKLEKLWSFCKEEEKLRADIRSMGEEMLNLKRRLEELKRRRSERQKELDLCQIEKNKLLAEGRSSVLTANSNPTEAVSAAHLQYLGIINSQNPIFQSIEMALGLTKNSDFLPK</sequence>
<keyword evidence="1" id="KW-0175">Coiled coil</keyword>
<dbReference type="WBParaSite" id="nRc.2.0.1.t02466-RA">
    <property type="protein sequence ID" value="nRc.2.0.1.t02466-RA"/>
    <property type="gene ID" value="nRc.2.0.1.g02466"/>
</dbReference>
<evidence type="ECO:0000256" key="2">
    <source>
        <dbReference type="SAM" id="MobiDB-lite"/>
    </source>
</evidence>
<organism evidence="3 4">
    <name type="scientific">Romanomermis culicivorax</name>
    <name type="common">Nematode worm</name>
    <dbReference type="NCBI Taxonomy" id="13658"/>
    <lineage>
        <taxon>Eukaryota</taxon>
        <taxon>Metazoa</taxon>
        <taxon>Ecdysozoa</taxon>
        <taxon>Nematoda</taxon>
        <taxon>Enoplea</taxon>
        <taxon>Dorylaimia</taxon>
        <taxon>Mermithida</taxon>
        <taxon>Mermithoidea</taxon>
        <taxon>Mermithidae</taxon>
        <taxon>Romanomermis</taxon>
    </lineage>
</organism>
<feature type="region of interest" description="Disordered" evidence="2">
    <location>
        <begin position="270"/>
        <end position="324"/>
    </location>
</feature>
<proteinExistence type="predicted"/>
<reference evidence="4" key="1">
    <citation type="submission" date="2022-11" db="UniProtKB">
        <authorList>
            <consortium name="WormBaseParasite"/>
        </authorList>
    </citation>
    <scope>IDENTIFICATION</scope>
</reference>
<dbReference type="AlphaFoldDB" id="A0A915HLR1"/>
<accession>A0A915HLR1</accession>
<evidence type="ECO:0000313" key="4">
    <source>
        <dbReference type="WBParaSite" id="nRc.2.0.1.t02466-RA"/>
    </source>
</evidence>
<protein>
    <submittedName>
        <fullName evidence="4">C2H2-type domain-containing protein</fullName>
    </submittedName>
</protein>
<dbReference type="Proteomes" id="UP000887565">
    <property type="component" value="Unplaced"/>
</dbReference>